<protein>
    <recommendedName>
        <fullName evidence="3">DUF3039 domain-containing protein</fullName>
    </recommendedName>
</protein>
<keyword evidence="2" id="KW-1185">Reference proteome</keyword>
<dbReference type="EMBL" id="BAAAZG010000035">
    <property type="protein sequence ID" value="GAA4082877.1"/>
    <property type="molecule type" value="Genomic_DNA"/>
</dbReference>
<sequence length="77" mass="8917">MSERTSQWYDHMGNILTAPYSDEPTGWRRDDRFTHRLMKPSTSGPVQAITWCGLRVHEIPGRGEIDCPKCLEAIREE</sequence>
<reference evidence="2" key="1">
    <citation type="journal article" date="2019" name="Int. J. Syst. Evol. Microbiol.">
        <title>The Global Catalogue of Microorganisms (GCM) 10K type strain sequencing project: providing services to taxonomists for standard genome sequencing and annotation.</title>
        <authorList>
            <consortium name="The Broad Institute Genomics Platform"/>
            <consortium name="The Broad Institute Genome Sequencing Center for Infectious Disease"/>
            <person name="Wu L."/>
            <person name="Ma J."/>
        </authorList>
    </citation>
    <scope>NUCLEOTIDE SEQUENCE [LARGE SCALE GENOMIC DNA]</scope>
    <source>
        <strain evidence="2">JCM 16702</strain>
    </source>
</reference>
<proteinExistence type="predicted"/>
<evidence type="ECO:0000313" key="1">
    <source>
        <dbReference type="EMBL" id="GAA4082877.1"/>
    </source>
</evidence>
<organism evidence="1 2">
    <name type="scientific">Actinomadura miaoliensis</name>
    <dbReference type="NCBI Taxonomy" id="430685"/>
    <lineage>
        <taxon>Bacteria</taxon>
        <taxon>Bacillati</taxon>
        <taxon>Actinomycetota</taxon>
        <taxon>Actinomycetes</taxon>
        <taxon>Streptosporangiales</taxon>
        <taxon>Thermomonosporaceae</taxon>
        <taxon>Actinomadura</taxon>
    </lineage>
</organism>
<gene>
    <name evidence="1" type="ORF">GCM10022214_47810</name>
</gene>
<evidence type="ECO:0000313" key="2">
    <source>
        <dbReference type="Proteomes" id="UP001500683"/>
    </source>
</evidence>
<name>A0ABP7W7J0_9ACTN</name>
<evidence type="ECO:0008006" key="3">
    <source>
        <dbReference type="Google" id="ProtNLM"/>
    </source>
</evidence>
<dbReference type="Proteomes" id="UP001500683">
    <property type="component" value="Unassembled WGS sequence"/>
</dbReference>
<accession>A0ABP7W7J0</accession>
<comment type="caution">
    <text evidence="1">The sequence shown here is derived from an EMBL/GenBank/DDBJ whole genome shotgun (WGS) entry which is preliminary data.</text>
</comment>